<evidence type="ECO:0000313" key="1">
    <source>
        <dbReference type="EMBL" id="RCN49360.1"/>
    </source>
</evidence>
<accession>A0A368H273</accession>
<dbReference type="EMBL" id="JOJR01000035">
    <property type="protein sequence ID" value="RCN49360.1"/>
    <property type="molecule type" value="Genomic_DNA"/>
</dbReference>
<dbReference type="Proteomes" id="UP000252519">
    <property type="component" value="Unassembled WGS sequence"/>
</dbReference>
<protein>
    <submittedName>
        <fullName evidence="1">Uncharacterized protein</fullName>
    </submittedName>
</protein>
<dbReference type="AlphaFoldDB" id="A0A368H273"/>
<reference evidence="1 2" key="1">
    <citation type="submission" date="2014-10" db="EMBL/GenBank/DDBJ databases">
        <title>Draft genome of the hookworm Ancylostoma caninum.</title>
        <authorList>
            <person name="Mitreva M."/>
        </authorList>
    </citation>
    <scope>NUCLEOTIDE SEQUENCE [LARGE SCALE GENOMIC DNA]</scope>
    <source>
        <strain evidence="1 2">Baltimore</strain>
    </source>
</reference>
<comment type="caution">
    <text evidence="1">The sequence shown here is derived from an EMBL/GenBank/DDBJ whole genome shotgun (WGS) entry which is preliminary data.</text>
</comment>
<keyword evidence="2" id="KW-1185">Reference proteome</keyword>
<evidence type="ECO:0000313" key="2">
    <source>
        <dbReference type="Proteomes" id="UP000252519"/>
    </source>
</evidence>
<organism evidence="1 2">
    <name type="scientific">Ancylostoma caninum</name>
    <name type="common">Dog hookworm</name>
    <dbReference type="NCBI Taxonomy" id="29170"/>
    <lineage>
        <taxon>Eukaryota</taxon>
        <taxon>Metazoa</taxon>
        <taxon>Ecdysozoa</taxon>
        <taxon>Nematoda</taxon>
        <taxon>Chromadorea</taxon>
        <taxon>Rhabditida</taxon>
        <taxon>Rhabditina</taxon>
        <taxon>Rhabditomorpha</taxon>
        <taxon>Strongyloidea</taxon>
        <taxon>Ancylostomatidae</taxon>
        <taxon>Ancylostomatinae</taxon>
        <taxon>Ancylostoma</taxon>
    </lineage>
</organism>
<sequence length="79" mass="9050">MSGTVRNGLIPKPLMRRLHWVWSSSLVYFRPLLSDVSSLCSLHGFVLAFQLLASVPWRFCVFSSQFWCMESDIGVKLLT</sequence>
<name>A0A368H273_ANCCA</name>
<gene>
    <name evidence="1" type="ORF">ANCCAN_04611</name>
</gene>
<proteinExistence type="predicted"/>